<dbReference type="Proteomes" id="UP000680206">
    <property type="component" value="Unassembled WGS sequence"/>
</dbReference>
<dbReference type="InterPro" id="IPR046250">
    <property type="entry name" value="DUF6283"/>
</dbReference>
<proteinExistence type="predicted"/>
<dbReference type="Pfam" id="PF19800">
    <property type="entry name" value="DUF6283"/>
    <property type="match status" value="1"/>
</dbReference>
<reference evidence="1 2" key="1">
    <citation type="submission" date="2021-03" db="EMBL/GenBank/DDBJ databases">
        <title>Actinomadura violae sp. nov., isolated from lichen in Thailand.</title>
        <authorList>
            <person name="Kanchanasin P."/>
            <person name="Saeng-In P."/>
            <person name="Phongsopitanun W."/>
            <person name="Yuki M."/>
            <person name="Kudo T."/>
            <person name="Ohkuma M."/>
            <person name="Tanasupawat S."/>
        </authorList>
    </citation>
    <scope>NUCLEOTIDE SEQUENCE [LARGE SCALE GENOMIC DNA]</scope>
    <source>
        <strain evidence="1 2">LCR2-06</strain>
    </source>
</reference>
<dbReference type="EMBL" id="JAGEPF010000016">
    <property type="protein sequence ID" value="MBO2461141.1"/>
    <property type="molecule type" value="Genomic_DNA"/>
</dbReference>
<comment type="caution">
    <text evidence="1">The sequence shown here is derived from an EMBL/GenBank/DDBJ whole genome shotgun (WGS) entry which is preliminary data.</text>
</comment>
<name>A0ABS3RWK5_9ACTN</name>
<accession>A0ABS3RWK5</accession>
<gene>
    <name evidence="1" type="ORF">J4709_26510</name>
</gene>
<organism evidence="1 2">
    <name type="scientific">Actinomadura violacea</name>
    <dbReference type="NCBI Taxonomy" id="2819934"/>
    <lineage>
        <taxon>Bacteria</taxon>
        <taxon>Bacillati</taxon>
        <taxon>Actinomycetota</taxon>
        <taxon>Actinomycetes</taxon>
        <taxon>Streptosporangiales</taxon>
        <taxon>Thermomonosporaceae</taxon>
        <taxon>Actinomadura</taxon>
    </lineage>
</organism>
<keyword evidence="2" id="KW-1185">Reference proteome</keyword>
<sequence>MKPPAASDHGAPPPLPRCTRPCRACPWRVDTIGRIRFPNIAEYAAGTIGRPGEEAPLGALLFGCHAVKAEPGWLCAGWLAVVGRDHLTVRYAVALGALPAAALTPGRDWPALFPTYSAMEAAHHHALTSTETF</sequence>
<dbReference type="RefSeq" id="WP_208244502.1">
    <property type="nucleotide sequence ID" value="NZ_JAGEPF010000016.1"/>
</dbReference>
<evidence type="ECO:0000313" key="1">
    <source>
        <dbReference type="EMBL" id="MBO2461141.1"/>
    </source>
</evidence>
<evidence type="ECO:0000313" key="2">
    <source>
        <dbReference type="Proteomes" id="UP000680206"/>
    </source>
</evidence>
<protein>
    <submittedName>
        <fullName evidence="1">Uncharacterized protein</fullName>
    </submittedName>
</protein>